<protein>
    <submittedName>
        <fullName evidence="2">Uncharacterized protein</fullName>
    </submittedName>
</protein>
<dbReference type="EMBL" id="CASHTH010001738">
    <property type="protein sequence ID" value="CAI8019262.1"/>
    <property type="molecule type" value="Genomic_DNA"/>
</dbReference>
<keyword evidence="3" id="KW-1185">Reference proteome</keyword>
<accession>A0AA35RZE2</accession>
<evidence type="ECO:0000313" key="2">
    <source>
        <dbReference type="EMBL" id="CAI8019262.1"/>
    </source>
</evidence>
<sequence>MKIRAVCLRPHKKYLLVLLLESDGGVADQEEECIVTQSQEGGGSGGEEMVTGVHDRNVPTTNINTNNETLTNSGNSEDRGGKQNMSTDGDCSEDGVRPAVIMCPTLQEEITICHEETSSENSVVTPPNCVEEEDEGESEKVFVTMKSEIFHFPTASYPCFCLSKQPFPLVQYNEYNIIGIVYNINLDDPSIPGKEDSLPKFICPLNVVFVSDPYSEADEKGVFTSLYAPKAIVGKTNNSSRDKESGVRSGVVKISKSETTVKMMAGGVRMDEFKSYDVFKNIFDSLCSYLTEVLERIRREVDILRAKHDYFSQFLIAESIDEQALLESIGKFYSLYNGDGSVVASMPTRNYQWLGRPDIFHKKFAKWMYAGVALGFHGLDKLIYLKATPPWAAALTGCFGLTLMSGEGYIADRDTL</sequence>
<dbReference type="Proteomes" id="UP001174909">
    <property type="component" value="Unassembled WGS sequence"/>
</dbReference>
<gene>
    <name evidence="2" type="ORF">GBAR_LOCUS11596</name>
</gene>
<organism evidence="2 3">
    <name type="scientific">Geodia barretti</name>
    <name type="common">Barrett's horny sponge</name>
    <dbReference type="NCBI Taxonomy" id="519541"/>
    <lineage>
        <taxon>Eukaryota</taxon>
        <taxon>Metazoa</taxon>
        <taxon>Porifera</taxon>
        <taxon>Demospongiae</taxon>
        <taxon>Heteroscleromorpha</taxon>
        <taxon>Tetractinellida</taxon>
        <taxon>Astrophorina</taxon>
        <taxon>Geodiidae</taxon>
        <taxon>Geodia</taxon>
    </lineage>
</organism>
<feature type="compositionally biased region" description="Low complexity" evidence="1">
    <location>
        <begin position="60"/>
        <end position="72"/>
    </location>
</feature>
<reference evidence="2" key="1">
    <citation type="submission" date="2023-03" db="EMBL/GenBank/DDBJ databases">
        <authorList>
            <person name="Steffen K."/>
            <person name="Cardenas P."/>
        </authorList>
    </citation>
    <scope>NUCLEOTIDE SEQUENCE</scope>
</reference>
<evidence type="ECO:0000256" key="1">
    <source>
        <dbReference type="SAM" id="MobiDB-lite"/>
    </source>
</evidence>
<name>A0AA35RZE2_GEOBA</name>
<comment type="caution">
    <text evidence="2">The sequence shown here is derived from an EMBL/GenBank/DDBJ whole genome shotgun (WGS) entry which is preliminary data.</text>
</comment>
<evidence type="ECO:0000313" key="3">
    <source>
        <dbReference type="Proteomes" id="UP001174909"/>
    </source>
</evidence>
<dbReference type="AlphaFoldDB" id="A0AA35RZE2"/>
<proteinExistence type="predicted"/>
<feature type="region of interest" description="Disordered" evidence="1">
    <location>
        <begin position="57"/>
        <end position="92"/>
    </location>
</feature>